<evidence type="ECO:0000313" key="3">
    <source>
        <dbReference type="Proteomes" id="UP000187209"/>
    </source>
</evidence>
<dbReference type="AlphaFoldDB" id="A0A1R2AR48"/>
<dbReference type="Proteomes" id="UP000187209">
    <property type="component" value="Unassembled WGS sequence"/>
</dbReference>
<accession>A0A1R2AR48</accession>
<feature type="coiled-coil region" evidence="1">
    <location>
        <begin position="137"/>
        <end position="185"/>
    </location>
</feature>
<comment type="caution">
    <text evidence="2">The sequence shown here is derived from an EMBL/GenBank/DDBJ whole genome shotgun (WGS) entry which is preliminary data.</text>
</comment>
<dbReference type="EMBL" id="MPUH01001604">
    <property type="protein sequence ID" value="OMJ66915.1"/>
    <property type="molecule type" value="Genomic_DNA"/>
</dbReference>
<sequence length="209" mass="23574">MSSVCTSLCTDRSESEDINLSLSHVSFSLDSFEAISNDKNMFKSSFPFPEVSFSIHSSNDNSHEVEFIKDKNKEIHQAIVYNVHQLKLSSKNLIEMPECHNLDDFIDGIKSSQISHEVSMRELDGPTRETEGNLEILHEIVSNVKKLNKNLESAKKSLDDDMAYIETLTKEHDSLKKQLEEITSQICSTITIETVERPTSTSSCQCLIA</sequence>
<gene>
    <name evidence="2" type="ORF">SteCoe_36082</name>
</gene>
<organism evidence="2 3">
    <name type="scientific">Stentor coeruleus</name>
    <dbReference type="NCBI Taxonomy" id="5963"/>
    <lineage>
        <taxon>Eukaryota</taxon>
        <taxon>Sar</taxon>
        <taxon>Alveolata</taxon>
        <taxon>Ciliophora</taxon>
        <taxon>Postciliodesmatophora</taxon>
        <taxon>Heterotrichea</taxon>
        <taxon>Heterotrichida</taxon>
        <taxon>Stentoridae</taxon>
        <taxon>Stentor</taxon>
    </lineage>
</organism>
<reference evidence="2 3" key="1">
    <citation type="submission" date="2016-11" db="EMBL/GenBank/DDBJ databases">
        <title>The macronuclear genome of Stentor coeruleus: a giant cell with tiny introns.</title>
        <authorList>
            <person name="Slabodnick M."/>
            <person name="Ruby J.G."/>
            <person name="Reiff S.B."/>
            <person name="Swart E.C."/>
            <person name="Gosai S."/>
            <person name="Prabakaran S."/>
            <person name="Witkowska E."/>
            <person name="Larue G.E."/>
            <person name="Fisher S."/>
            <person name="Freeman R.M."/>
            <person name="Gunawardena J."/>
            <person name="Chu W."/>
            <person name="Stover N.A."/>
            <person name="Gregory B.D."/>
            <person name="Nowacki M."/>
            <person name="Derisi J."/>
            <person name="Roy S.W."/>
            <person name="Marshall W.F."/>
            <person name="Sood P."/>
        </authorList>
    </citation>
    <scope>NUCLEOTIDE SEQUENCE [LARGE SCALE GENOMIC DNA]</scope>
    <source>
        <strain evidence="2">WM001</strain>
    </source>
</reference>
<evidence type="ECO:0000256" key="1">
    <source>
        <dbReference type="SAM" id="Coils"/>
    </source>
</evidence>
<evidence type="ECO:0000313" key="2">
    <source>
        <dbReference type="EMBL" id="OMJ66915.1"/>
    </source>
</evidence>
<protein>
    <submittedName>
        <fullName evidence="2">Uncharacterized protein</fullName>
    </submittedName>
</protein>
<proteinExistence type="predicted"/>
<keyword evidence="3" id="KW-1185">Reference proteome</keyword>
<name>A0A1R2AR48_9CILI</name>
<keyword evidence="1" id="KW-0175">Coiled coil</keyword>